<dbReference type="PROSITE" id="PS00092">
    <property type="entry name" value="N6_MTASE"/>
    <property type="match status" value="1"/>
</dbReference>
<feature type="domain" description="DNA methylase N-4/N-6" evidence="5">
    <location>
        <begin position="310"/>
        <end position="375"/>
    </location>
</feature>
<evidence type="ECO:0000256" key="3">
    <source>
        <dbReference type="ARBA" id="ARBA00022679"/>
    </source>
</evidence>
<evidence type="ECO:0000256" key="2">
    <source>
        <dbReference type="ARBA" id="ARBA00022603"/>
    </source>
</evidence>
<dbReference type="Proteomes" id="UP000814003">
    <property type="component" value="Unassembled WGS sequence"/>
</dbReference>
<accession>A0ABS9FBH3</accession>
<dbReference type="PRINTS" id="PR00508">
    <property type="entry name" value="S21N4MTFRASE"/>
</dbReference>
<organism evidence="6 7">
    <name type="scientific">Pseudomonas gessardii</name>
    <dbReference type="NCBI Taxonomy" id="78544"/>
    <lineage>
        <taxon>Bacteria</taxon>
        <taxon>Pseudomonadati</taxon>
        <taxon>Pseudomonadota</taxon>
        <taxon>Gammaproteobacteria</taxon>
        <taxon>Pseudomonadales</taxon>
        <taxon>Pseudomonadaceae</taxon>
        <taxon>Pseudomonas</taxon>
    </lineage>
</organism>
<dbReference type="EMBL" id="WKED01000055">
    <property type="protein sequence ID" value="MCF5109689.1"/>
    <property type="molecule type" value="Genomic_DNA"/>
</dbReference>
<comment type="caution">
    <text evidence="6">The sequence shown here is derived from an EMBL/GenBank/DDBJ whole genome shotgun (WGS) entry which is preliminary data.</text>
</comment>
<evidence type="ECO:0000256" key="4">
    <source>
        <dbReference type="RuleBase" id="RU362026"/>
    </source>
</evidence>
<gene>
    <name evidence="6" type="ORF">GIW56_22935</name>
</gene>
<dbReference type="SUPFAM" id="SSF53335">
    <property type="entry name" value="S-adenosyl-L-methionine-dependent methyltransferases"/>
    <property type="match status" value="1"/>
</dbReference>
<dbReference type="CDD" id="cd00093">
    <property type="entry name" value="HTH_XRE"/>
    <property type="match status" value="1"/>
</dbReference>
<keyword evidence="3" id="KW-0808">Transferase</keyword>
<comment type="similarity">
    <text evidence="1 4">Belongs to the N(4)/N(6)-methyltransferase family.</text>
</comment>
<dbReference type="Pfam" id="PF01555">
    <property type="entry name" value="N6_N4_Mtase"/>
    <property type="match status" value="2"/>
</dbReference>
<feature type="domain" description="DNA methylase N-4/N-6" evidence="5">
    <location>
        <begin position="21"/>
        <end position="102"/>
    </location>
</feature>
<proteinExistence type="inferred from homology"/>
<reference evidence="6 7" key="1">
    <citation type="submission" date="2019-11" db="EMBL/GenBank/DDBJ databases">
        <title>Epiphytic Pseudomonas syringae from cherry orchards.</title>
        <authorList>
            <person name="Hulin M.T."/>
        </authorList>
    </citation>
    <scope>NUCLEOTIDE SEQUENCE [LARGE SCALE GENOMIC DNA]</scope>
    <source>
        <strain evidence="6 7">PA-6-5B</strain>
    </source>
</reference>
<evidence type="ECO:0000313" key="7">
    <source>
        <dbReference type="Proteomes" id="UP000814003"/>
    </source>
</evidence>
<dbReference type="InterPro" id="IPR002052">
    <property type="entry name" value="DNA_methylase_N6_adenine_CS"/>
</dbReference>
<dbReference type="RefSeq" id="WP_236309806.1">
    <property type="nucleotide sequence ID" value="NZ_WKED01000055.1"/>
</dbReference>
<dbReference type="InterPro" id="IPR002941">
    <property type="entry name" value="DNA_methylase_N4/N6"/>
</dbReference>
<evidence type="ECO:0000313" key="6">
    <source>
        <dbReference type="EMBL" id="MCF5109689.1"/>
    </source>
</evidence>
<keyword evidence="2" id="KW-0489">Methyltransferase</keyword>
<dbReference type="EC" id="2.1.1.-" evidence="4"/>
<keyword evidence="7" id="KW-1185">Reference proteome</keyword>
<name>A0ABS9FBH3_9PSED</name>
<dbReference type="Gene3D" id="3.40.50.150">
    <property type="entry name" value="Vaccinia Virus protein VP39"/>
    <property type="match status" value="2"/>
</dbReference>
<dbReference type="InterPro" id="IPR001387">
    <property type="entry name" value="Cro/C1-type_HTH"/>
</dbReference>
<sequence length="389" mass="41845">MFNIYRGDCLATLRLLPANSVDSIVTDPPYGISFQGRRWDYDVPPVEVWAECLRVLKPGGHLLAFAGSRTQHRMTSRIEDAGFEIRDMMAWVYGSGFPKSKDVSAAMDSYLAGDREVQGGAFVRPGVYEVTAFLRAARERAGWTNRQLDELFGTNGMAGHWTTGGSQPSVPTLAQWAKLKEVLGFGDDVDDLVNSLAATAKPEPSADGGGGGRFLQTLQRSRHDCAPAGDWGTALKPALEPITVARKPPQGSATGNVQVYGTGALNIGGCRVGDEQRWPANLMHDGGAEVHDCLGDASRFFYCPKATRADREEGNDHPTVKPTELMRYLCRLVTPPGGMVLDPYMGSGSTGKAALLEGFRFQGCELSDSYADIAQARLEGLAPSLAAVA</sequence>
<dbReference type="InterPro" id="IPR001091">
    <property type="entry name" value="RM_Methyltransferase"/>
</dbReference>
<evidence type="ECO:0000256" key="1">
    <source>
        <dbReference type="ARBA" id="ARBA00006594"/>
    </source>
</evidence>
<dbReference type="InterPro" id="IPR029063">
    <property type="entry name" value="SAM-dependent_MTases_sf"/>
</dbReference>
<protein>
    <recommendedName>
        <fullName evidence="4">Methyltransferase</fullName>
        <ecNumber evidence="4">2.1.1.-</ecNumber>
    </recommendedName>
</protein>
<evidence type="ECO:0000259" key="5">
    <source>
        <dbReference type="Pfam" id="PF01555"/>
    </source>
</evidence>